<organism evidence="2 3">
    <name type="scientific">Lucilia cuprina</name>
    <name type="common">Green bottle fly</name>
    <name type="synonym">Australian sheep blowfly</name>
    <dbReference type="NCBI Taxonomy" id="7375"/>
    <lineage>
        <taxon>Eukaryota</taxon>
        <taxon>Metazoa</taxon>
        <taxon>Ecdysozoa</taxon>
        <taxon>Arthropoda</taxon>
        <taxon>Hexapoda</taxon>
        <taxon>Insecta</taxon>
        <taxon>Pterygota</taxon>
        <taxon>Neoptera</taxon>
        <taxon>Endopterygota</taxon>
        <taxon>Diptera</taxon>
        <taxon>Brachycera</taxon>
        <taxon>Muscomorpha</taxon>
        <taxon>Oestroidea</taxon>
        <taxon>Calliphoridae</taxon>
        <taxon>Luciliinae</taxon>
        <taxon>Lucilia</taxon>
    </lineage>
</organism>
<feature type="region of interest" description="Disordered" evidence="1">
    <location>
        <begin position="94"/>
        <end position="148"/>
    </location>
</feature>
<gene>
    <name evidence="2" type="ORF">FF38_11455</name>
</gene>
<evidence type="ECO:0000256" key="1">
    <source>
        <dbReference type="SAM" id="MobiDB-lite"/>
    </source>
</evidence>
<sequence>MPPVPPSPYLSQLQGIEMNGLAESLVGGVLVAEGLGKYCDSDFVGSATREMQEALDMTPEEMNLAAHQILANANVFSEISNVCSRDEPTSPSYAPIHLPTISRSCTTTNSPQTILSSPSPTISSSPKKPKSPTVNTDVYRTNNNNYGS</sequence>
<feature type="compositionally biased region" description="Polar residues" evidence="1">
    <location>
        <begin position="134"/>
        <end position="148"/>
    </location>
</feature>
<proteinExistence type="predicted"/>
<comment type="caution">
    <text evidence="2">The sequence shown here is derived from an EMBL/GenBank/DDBJ whole genome shotgun (WGS) entry which is preliminary data.</text>
</comment>
<accession>A0A0L0CBU5</accession>
<evidence type="ECO:0000313" key="3">
    <source>
        <dbReference type="Proteomes" id="UP000037069"/>
    </source>
</evidence>
<keyword evidence="3" id="KW-1185">Reference proteome</keyword>
<evidence type="ECO:0000313" key="2">
    <source>
        <dbReference type="EMBL" id="KNC28914.1"/>
    </source>
</evidence>
<dbReference type="EMBL" id="JRES01000730">
    <property type="protein sequence ID" value="KNC28914.1"/>
    <property type="molecule type" value="Genomic_DNA"/>
</dbReference>
<feature type="compositionally biased region" description="Low complexity" evidence="1">
    <location>
        <begin position="110"/>
        <end position="126"/>
    </location>
</feature>
<dbReference type="AlphaFoldDB" id="A0A0L0CBU5"/>
<dbReference type="STRING" id="7375.A0A0L0CBU5"/>
<dbReference type="Proteomes" id="UP000037069">
    <property type="component" value="Unassembled WGS sequence"/>
</dbReference>
<name>A0A0L0CBU5_LUCCU</name>
<reference evidence="2 3" key="1">
    <citation type="journal article" date="2015" name="Nat. Commun.">
        <title>Lucilia cuprina genome unlocks parasitic fly biology to underpin future interventions.</title>
        <authorList>
            <person name="Anstead C.A."/>
            <person name="Korhonen P.K."/>
            <person name="Young N.D."/>
            <person name="Hall R.S."/>
            <person name="Jex A.R."/>
            <person name="Murali S.C."/>
            <person name="Hughes D.S."/>
            <person name="Lee S.F."/>
            <person name="Perry T."/>
            <person name="Stroehlein A.J."/>
            <person name="Ansell B.R."/>
            <person name="Breugelmans B."/>
            <person name="Hofmann A."/>
            <person name="Qu J."/>
            <person name="Dugan S."/>
            <person name="Lee S.L."/>
            <person name="Chao H."/>
            <person name="Dinh H."/>
            <person name="Han Y."/>
            <person name="Doddapaneni H.V."/>
            <person name="Worley K.C."/>
            <person name="Muzny D.M."/>
            <person name="Ioannidis P."/>
            <person name="Waterhouse R.M."/>
            <person name="Zdobnov E.M."/>
            <person name="James P.J."/>
            <person name="Bagnall N.H."/>
            <person name="Kotze A.C."/>
            <person name="Gibbs R.A."/>
            <person name="Richards S."/>
            <person name="Batterham P."/>
            <person name="Gasser R.B."/>
        </authorList>
    </citation>
    <scope>NUCLEOTIDE SEQUENCE [LARGE SCALE GENOMIC DNA]</scope>
    <source>
        <strain evidence="2 3">LS</strain>
        <tissue evidence="2">Full body</tissue>
    </source>
</reference>
<protein>
    <submittedName>
        <fullName evidence="2">Voltage-dependent calcium channel type D subunit alpha-1</fullName>
    </submittedName>
</protein>